<dbReference type="AlphaFoldDB" id="A0AAW8MCZ8"/>
<proteinExistence type="predicted"/>
<name>A0AAW8MCZ8_9PSED</name>
<dbReference type="EMBL" id="JAVDVC010000007">
    <property type="protein sequence ID" value="MDR6959585.1"/>
    <property type="molecule type" value="Genomic_DNA"/>
</dbReference>
<reference evidence="1" key="1">
    <citation type="submission" date="2023-07" db="EMBL/GenBank/DDBJ databases">
        <title>Sorghum-associated microbial communities from plants grown in Nebraska, USA.</title>
        <authorList>
            <person name="Schachtman D."/>
        </authorList>
    </citation>
    <scope>NUCLEOTIDE SEQUENCE</scope>
    <source>
        <strain evidence="1">3432</strain>
    </source>
</reference>
<dbReference type="Proteomes" id="UP001252613">
    <property type="component" value="Unassembled WGS sequence"/>
</dbReference>
<protein>
    <submittedName>
        <fullName evidence="1">Uncharacterized protein</fullName>
    </submittedName>
</protein>
<dbReference type="RefSeq" id="WP_310363080.1">
    <property type="nucleotide sequence ID" value="NZ_JAVDVC010000007.1"/>
</dbReference>
<evidence type="ECO:0000313" key="1">
    <source>
        <dbReference type="EMBL" id="MDR6959585.1"/>
    </source>
</evidence>
<accession>A0AAW8MCZ8</accession>
<evidence type="ECO:0000313" key="2">
    <source>
        <dbReference type="Proteomes" id="UP001252613"/>
    </source>
</evidence>
<sequence>MRLGYRGSRPTLRLANNLLHTLHFGGGRVGFRAMGSLEPFGIWIFILKTAMHVFEISPRKSIGPVHLGASRSAVRQALADMGFVLENSHGRSDYFCAACLQVEYSDEGVALFIGISGGSEISFIYKGVDVFSIAATELFSLIAAADRSGSHEFNQYEYCFANQIITLWDADEQYDRQGGEEREVWGQVGIGSEQYLSAVEMLRQS</sequence>
<gene>
    <name evidence="1" type="ORF">J2W43_003585</name>
</gene>
<comment type="caution">
    <text evidence="1">The sequence shown here is derived from an EMBL/GenBank/DDBJ whole genome shotgun (WGS) entry which is preliminary data.</text>
</comment>
<organism evidence="1 2">
    <name type="scientific">Pseudomonas brassicacearum</name>
    <dbReference type="NCBI Taxonomy" id="930166"/>
    <lineage>
        <taxon>Bacteria</taxon>
        <taxon>Pseudomonadati</taxon>
        <taxon>Pseudomonadota</taxon>
        <taxon>Gammaproteobacteria</taxon>
        <taxon>Pseudomonadales</taxon>
        <taxon>Pseudomonadaceae</taxon>
        <taxon>Pseudomonas</taxon>
    </lineage>
</organism>